<feature type="domain" description="Transposase IS66 central" evidence="1">
    <location>
        <begin position="13"/>
        <end position="124"/>
    </location>
</feature>
<sequence>MSEESFFEIPGNNGKAKKAVEYCDQIFRFEKTIKDLSPEQRQKQRQLIIKPVIEEFFKWLESFYVMKGKLQTAVMYALNQKVELLRFLDDGNLEASNNLAEQAIRPIAIGRKNYLFSTSMKGATANAMAYTIMETAKANSLNPSKYLTYLFEKLPNTDFIRNPGVLVDFLPWAKTVQEICQ</sequence>
<dbReference type="Proteomes" id="UP001432099">
    <property type="component" value="Chromosome"/>
</dbReference>
<evidence type="ECO:0000259" key="1">
    <source>
        <dbReference type="Pfam" id="PF03050"/>
    </source>
</evidence>
<gene>
    <name evidence="3" type="ORF">T23_10520</name>
</gene>
<dbReference type="InterPro" id="IPR052344">
    <property type="entry name" value="Transposase-related"/>
</dbReference>
<dbReference type="PANTHER" id="PTHR33678:SF1">
    <property type="entry name" value="BLL1576 PROTEIN"/>
    <property type="match status" value="1"/>
</dbReference>
<accession>A0ABN6ZB85</accession>
<dbReference type="RefSeq" id="WP_338618033.1">
    <property type="nucleotide sequence ID" value="NZ_AP028127.1"/>
</dbReference>
<keyword evidence="4" id="KW-1185">Reference proteome</keyword>
<evidence type="ECO:0000259" key="2">
    <source>
        <dbReference type="Pfam" id="PF13817"/>
    </source>
</evidence>
<feature type="domain" description="Transposase IS66 C-terminal" evidence="2">
    <location>
        <begin position="131"/>
        <end position="172"/>
    </location>
</feature>
<reference evidence="3" key="1">
    <citation type="journal article" date="2024" name="Int. J. Syst. Evol. Microbiol.">
        <title>Turicibacter faecis sp. nov., isolated from faeces of heart failure mouse model.</title>
        <authorList>
            <person name="Imamura Y."/>
            <person name="Motooka D."/>
            <person name="Nakajima Y."/>
            <person name="Ito S."/>
            <person name="Kitakaze M."/>
            <person name="Iida T."/>
            <person name="Nakamura S."/>
        </authorList>
    </citation>
    <scope>NUCLEOTIDE SEQUENCE</scope>
    <source>
        <strain evidence="3">TC023</strain>
    </source>
</reference>
<evidence type="ECO:0008006" key="5">
    <source>
        <dbReference type="Google" id="ProtNLM"/>
    </source>
</evidence>
<dbReference type="PANTHER" id="PTHR33678">
    <property type="entry name" value="BLL1576 PROTEIN"/>
    <property type="match status" value="1"/>
</dbReference>
<evidence type="ECO:0000313" key="4">
    <source>
        <dbReference type="Proteomes" id="UP001432099"/>
    </source>
</evidence>
<proteinExistence type="predicted"/>
<organism evidence="3 4">
    <name type="scientific">Turicibacter faecis</name>
    <dbReference type="NCBI Taxonomy" id="2963365"/>
    <lineage>
        <taxon>Bacteria</taxon>
        <taxon>Bacillati</taxon>
        <taxon>Bacillota</taxon>
        <taxon>Erysipelotrichia</taxon>
        <taxon>Erysipelotrichales</taxon>
        <taxon>Turicibacteraceae</taxon>
        <taxon>Turicibacter</taxon>
    </lineage>
</organism>
<evidence type="ECO:0000313" key="3">
    <source>
        <dbReference type="EMBL" id="BEH90950.1"/>
    </source>
</evidence>
<dbReference type="EMBL" id="AP028127">
    <property type="protein sequence ID" value="BEH90950.1"/>
    <property type="molecule type" value="Genomic_DNA"/>
</dbReference>
<dbReference type="InterPro" id="IPR004291">
    <property type="entry name" value="Transposase_IS66_central"/>
</dbReference>
<dbReference type="Pfam" id="PF13817">
    <property type="entry name" value="DDE_Tnp_IS66_C"/>
    <property type="match status" value="1"/>
</dbReference>
<name>A0ABN6ZB85_9FIRM</name>
<dbReference type="InterPro" id="IPR039552">
    <property type="entry name" value="IS66_C"/>
</dbReference>
<dbReference type="Pfam" id="PF03050">
    <property type="entry name" value="DDE_Tnp_IS66"/>
    <property type="match status" value="1"/>
</dbReference>
<protein>
    <recommendedName>
        <fullName evidence="5">Transposase</fullName>
    </recommendedName>
</protein>